<dbReference type="EMBL" id="CAKLCM010000002">
    <property type="protein sequence ID" value="CAH0527367.1"/>
    <property type="molecule type" value="Genomic_DNA"/>
</dbReference>
<keyword evidence="3" id="KW-0378">Hydrolase</keyword>
<dbReference type="Gene3D" id="3.20.20.450">
    <property type="entry name" value="EAL domain"/>
    <property type="match status" value="1"/>
</dbReference>
<comment type="caution">
    <text evidence="3">The sequence shown here is derived from an EMBL/GenBank/DDBJ whole genome shotgun (WGS) entry which is preliminary data.</text>
</comment>
<evidence type="ECO:0000313" key="4">
    <source>
        <dbReference type="Proteomes" id="UP000838160"/>
    </source>
</evidence>
<dbReference type="PROSITE" id="PS50883">
    <property type="entry name" value="EAL"/>
    <property type="match status" value="1"/>
</dbReference>
<dbReference type="Gene3D" id="1.10.3210.10">
    <property type="entry name" value="Hypothetical protein af1432"/>
    <property type="match status" value="1"/>
</dbReference>
<dbReference type="InterPro" id="IPR052340">
    <property type="entry name" value="RNase_Y/CdgJ"/>
</dbReference>
<dbReference type="InterPro" id="IPR014408">
    <property type="entry name" value="dGMP_Pdiesterase_EAL/HD-GYP"/>
</dbReference>
<dbReference type="EC" id="3.1.4.52" evidence="3"/>
<dbReference type="InterPro" id="IPR013976">
    <property type="entry name" value="HDOD"/>
</dbReference>
<dbReference type="PANTHER" id="PTHR33525:SF4">
    <property type="entry name" value="CYCLIC DI-GMP PHOSPHODIESTERASE CDGJ"/>
    <property type="match status" value="1"/>
</dbReference>
<feature type="domain" description="HDOD" evidence="2">
    <location>
        <begin position="203"/>
        <end position="390"/>
    </location>
</feature>
<sequence>MEAFTTYVARQPIFNARSMTIGHELLFRDGENNAFPTHVAPDRSTYRLIAENYLSVGQEDDSKSRCFINFPHQSLVRRLPLSLPKDTIVVEVLETCTPNDELLEAVRELRQNGYLIALDDFAFSEEWERFLPFVHIVKLDVMAMGIDKACEFVVKQQKQGSSRRYLAEKVETDQDFQAAKQAGFSFFQGFFFSKPIIKKQVYVSSEQVVAMELFHQVCLPEVDFDRIEQIVSKDVTLSYKLLKFVNNMGNRLETEISSFRQALVYLGQEQLKLFVSLAVASFVSRGKPKALYELSLQRAHFCRLMSRHEGLRSHREQAFMIGLFSILDAIMDIPIAQLMKKIPLAEDIKMALLRREGPYGQLLLLGECFELADWQGMEKLRVQLGVTQDDVFAALADAQNWTQKMQAASV</sequence>
<evidence type="ECO:0000259" key="1">
    <source>
        <dbReference type="PROSITE" id="PS50883"/>
    </source>
</evidence>
<dbReference type="SMART" id="SM00052">
    <property type="entry name" value="EAL"/>
    <property type="match status" value="1"/>
</dbReference>
<protein>
    <submittedName>
        <fullName evidence="3">Cyclic di-GMP phosphodiesterase CdgJ</fullName>
        <ecNumber evidence="3">3.1.4.52</ecNumber>
    </submittedName>
</protein>
<dbReference type="InterPro" id="IPR035919">
    <property type="entry name" value="EAL_sf"/>
</dbReference>
<evidence type="ECO:0000313" key="3">
    <source>
        <dbReference type="EMBL" id="CAH0527367.1"/>
    </source>
</evidence>
<dbReference type="PANTHER" id="PTHR33525">
    <property type="match status" value="1"/>
</dbReference>
<dbReference type="GO" id="GO:0071111">
    <property type="term" value="F:cyclic-guanylate-specific phosphodiesterase activity"/>
    <property type="evidence" value="ECO:0007669"/>
    <property type="project" value="UniProtKB-EC"/>
</dbReference>
<organism evidence="3 4">
    <name type="scientific">Vibrio hippocampi</name>
    <dbReference type="NCBI Taxonomy" id="654686"/>
    <lineage>
        <taxon>Bacteria</taxon>
        <taxon>Pseudomonadati</taxon>
        <taxon>Pseudomonadota</taxon>
        <taxon>Gammaproteobacteria</taxon>
        <taxon>Vibrionales</taxon>
        <taxon>Vibrionaceae</taxon>
        <taxon>Vibrio</taxon>
    </lineage>
</organism>
<dbReference type="InterPro" id="IPR001633">
    <property type="entry name" value="EAL_dom"/>
</dbReference>
<accession>A0ABN8DKK2</accession>
<dbReference type="SUPFAM" id="SSF141868">
    <property type="entry name" value="EAL domain-like"/>
    <property type="match status" value="1"/>
</dbReference>
<dbReference type="RefSeq" id="WP_237485466.1">
    <property type="nucleotide sequence ID" value="NZ_CAKLCM010000002.1"/>
</dbReference>
<dbReference type="Proteomes" id="UP000838160">
    <property type="component" value="Unassembled WGS sequence"/>
</dbReference>
<keyword evidence="4" id="KW-1185">Reference proteome</keyword>
<name>A0ABN8DKK2_9VIBR</name>
<proteinExistence type="predicted"/>
<dbReference type="Pfam" id="PF00563">
    <property type="entry name" value="EAL"/>
    <property type="match status" value="1"/>
</dbReference>
<dbReference type="PIRSF" id="PIRSF003180">
    <property type="entry name" value="DiGMPpdiest_YuxH"/>
    <property type="match status" value="1"/>
</dbReference>
<reference evidence="3" key="1">
    <citation type="submission" date="2021-12" db="EMBL/GenBank/DDBJ databases">
        <authorList>
            <person name="Rodrigo-Torres L."/>
            <person name="Arahal R. D."/>
            <person name="Lucena T."/>
        </authorList>
    </citation>
    <scope>NUCLEOTIDE SEQUENCE</scope>
    <source>
        <strain evidence="3">CECT 8226</strain>
    </source>
</reference>
<evidence type="ECO:0000259" key="2">
    <source>
        <dbReference type="PROSITE" id="PS51833"/>
    </source>
</evidence>
<dbReference type="PROSITE" id="PS51833">
    <property type="entry name" value="HDOD"/>
    <property type="match status" value="1"/>
</dbReference>
<gene>
    <name evidence="3" type="primary">cdgJ_2</name>
    <name evidence="3" type="ORF">VHP8226_02673</name>
</gene>
<dbReference type="Pfam" id="PF08668">
    <property type="entry name" value="HDOD"/>
    <property type="match status" value="1"/>
</dbReference>
<dbReference type="SUPFAM" id="SSF109604">
    <property type="entry name" value="HD-domain/PDEase-like"/>
    <property type="match status" value="1"/>
</dbReference>
<feature type="domain" description="EAL" evidence="1">
    <location>
        <begin position="1"/>
        <end position="209"/>
    </location>
</feature>